<sequence>MTSPASSLPGRRGRRILAASAALGLVLGLSACTIGEVPGVNDTDTASTTANVADTQTSGASETTTATSAPGTSIPASEESSAQTAAGPHSVDTLIVNADDIPGLGLEPTPAEDIALGLNSIGDLTAGLKTEPADCMEVNQDALLKRAEPGNLALQSGNRNGTEFAITVTTLDEGLSERRAETERCPVVRMTMPFQGTEVTSETRSTVDDVAAPAGVRDFAAVTQVTTADMMGQFVESGIFTLTGMVEGLGVSVTASAPNGPVAQADKDFAVDIFARQAQKIRDHA</sequence>
<proteinExistence type="predicted"/>
<reference evidence="3 4" key="1">
    <citation type="submission" date="2024-09" db="EMBL/GenBank/DDBJ databases">
        <authorList>
            <person name="Sun Q."/>
            <person name="Mori K."/>
        </authorList>
    </citation>
    <scope>NUCLEOTIDE SEQUENCE [LARGE SCALE GENOMIC DNA]</scope>
    <source>
        <strain evidence="3 4">CCM 7659</strain>
    </source>
</reference>
<dbReference type="RefSeq" id="WP_182631337.1">
    <property type="nucleotide sequence ID" value="NZ_JAALDM010000046.1"/>
</dbReference>
<accession>A0ABV5JTM9</accession>
<organism evidence="3 4">
    <name type="scientific">Dietzia aerolata</name>
    <dbReference type="NCBI Taxonomy" id="595984"/>
    <lineage>
        <taxon>Bacteria</taxon>
        <taxon>Bacillati</taxon>
        <taxon>Actinomycetota</taxon>
        <taxon>Actinomycetes</taxon>
        <taxon>Mycobacteriales</taxon>
        <taxon>Dietziaceae</taxon>
        <taxon>Dietzia</taxon>
    </lineage>
</organism>
<feature type="compositionally biased region" description="Low complexity" evidence="1">
    <location>
        <begin position="55"/>
        <end position="77"/>
    </location>
</feature>
<gene>
    <name evidence="3" type="ORF">ACFFVD_13155</name>
</gene>
<feature type="domain" description="DUF5642" evidence="2">
    <location>
        <begin position="123"/>
        <end position="282"/>
    </location>
</feature>
<feature type="region of interest" description="Disordered" evidence="1">
    <location>
        <begin position="52"/>
        <end position="87"/>
    </location>
</feature>
<comment type="caution">
    <text evidence="3">The sequence shown here is derived from an EMBL/GenBank/DDBJ whole genome shotgun (WGS) entry which is preliminary data.</text>
</comment>
<evidence type="ECO:0000313" key="3">
    <source>
        <dbReference type="EMBL" id="MFB9260752.1"/>
    </source>
</evidence>
<dbReference type="Proteomes" id="UP001589700">
    <property type="component" value="Unassembled WGS sequence"/>
</dbReference>
<evidence type="ECO:0000313" key="4">
    <source>
        <dbReference type="Proteomes" id="UP001589700"/>
    </source>
</evidence>
<protein>
    <submittedName>
        <fullName evidence="3">DUF5642 family protein</fullName>
    </submittedName>
</protein>
<dbReference type="Pfam" id="PF18702">
    <property type="entry name" value="DUF5642"/>
    <property type="match status" value="1"/>
</dbReference>
<name>A0ABV5JTM9_9ACTN</name>
<evidence type="ECO:0000259" key="2">
    <source>
        <dbReference type="Pfam" id="PF18702"/>
    </source>
</evidence>
<evidence type="ECO:0000256" key="1">
    <source>
        <dbReference type="SAM" id="MobiDB-lite"/>
    </source>
</evidence>
<keyword evidence="4" id="KW-1185">Reference proteome</keyword>
<dbReference type="InterPro" id="IPR041313">
    <property type="entry name" value="DUF5642"/>
</dbReference>
<dbReference type="EMBL" id="JBHMDY010000008">
    <property type="protein sequence ID" value="MFB9260752.1"/>
    <property type="molecule type" value="Genomic_DNA"/>
</dbReference>